<reference evidence="1" key="1">
    <citation type="submission" date="2021-03" db="EMBL/GenBank/DDBJ databases">
        <authorList>
            <person name="Bekaert M."/>
        </authorList>
    </citation>
    <scope>NUCLEOTIDE SEQUENCE</scope>
</reference>
<accession>A0A8S3TZR1</accession>
<dbReference type="AlphaFoldDB" id="A0A8S3TZR1"/>
<name>A0A8S3TZR1_MYTED</name>
<dbReference type="InterPro" id="IPR016197">
    <property type="entry name" value="Chromo-like_dom_sf"/>
</dbReference>
<keyword evidence="2" id="KW-1185">Reference proteome</keyword>
<dbReference type="OrthoDB" id="6105516at2759"/>
<dbReference type="Proteomes" id="UP000683360">
    <property type="component" value="Unassembled WGS sequence"/>
</dbReference>
<dbReference type="SUPFAM" id="SSF54160">
    <property type="entry name" value="Chromo domain-like"/>
    <property type="match status" value="1"/>
</dbReference>
<comment type="caution">
    <text evidence="1">The sequence shown here is derived from an EMBL/GenBank/DDBJ whole genome shotgun (WGS) entry which is preliminary data.</text>
</comment>
<protein>
    <submittedName>
        <fullName evidence="1">Uncharacterized protein</fullName>
    </submittedName>
</protein>
<gene>
    <name evidence="1" type="ORF">MEDL_50924</name>
</gene>
<proteinExistence type="predicted"/>
<dbReference type="EMBL" id="CAJPWZ010002449">
    <property type="protein sequence ID" value="CAG2238519.1"/>
    <property type="molecule type" value="Genomic_DNA"/>
</dbReference>
<evidence type="ECO:0000313" key="1">
    <source>
        <dbReference type="EMBL" id="CAG2238519.1"/>
    </source>
</evidence>
<sequence>MEYFKIVKRFKRGNQDLYRISEIDGDENMIKGTFYRYELQKIDTSETDTYKIEKIIKRKKINGTKHVLVKWKNTKNQTGRGMYGRYRGSYMISVNQNTNSDSSPVVKTQLVSPVEATQQRAESQMKEERKLDKPRVELIKSLFSHIDVYMNNKLVSINSNNFPWKAYLKVVLSSGKDEQESQLQSQLFMKDNDPMDSVVLNSGFVNRYEFTKESRTFELEGNLLEDTLNLEARVKLDPGVILNHRNQIRQTPAKYVINRSNVIQNIIPKGSTEFYWDGIFPKAIPSKLVFGLLSQTSVNGDYTKNPFNFQHFNMTEVSLKVNGVEIYGTPLKLDFGVNRNYSTAYVRLFEISEKWNKDAGLNISYSDFGAGYSLLAFSLDPSLDFQEDFINLVKHGNARLEIRFKSPTTETINCLCYYQSQAILTVDESREVRILEP</sequence>
<evidence type="ECO:0000313" key="2">
    <source>
        <dbReference type="Proteomes" id="UP000683360"/>
    </source>
</evidence>
<organism evidence="1 2">
    <name type="scientific">Mytilus edulis</name>
    <name type="common">Blue mussel</name>
    <dbReference type="NCBI Taxonomy" id="6550"/>
    <lineage>
        <taxon>Eukaryota</taxon>
        <taxon>Metazoa</taxon>
        <taxon>Spiralia</taxon>
        <taxon>Lophotrochozoa</taxon>
        <taxon>Mollusca</taxon>
        <taxon>Bivalvia</taxon>
        <taxon>Autobranchia</taxon>
        <taxon>Pteriomorphia</taxon>
        <taxon>Mytilida</taxon>
        <taxon>Mytiloidea</taxon>
        <taxon>Mytilidae</taxon>
        <taxon>Mytilinae</taxon>
        <taxon>Mytilus</taxon>
    </lineage>
</organism>